<evidence type="ECO:0000313" key="2">
    <source>
        <dbReference type="EMBL" id="MCQ4615113.1"/>
    </source>
</evidence>
<accession>A0ABD4TTM2</accession>
<evidence type="ECO:0000313" key="3">
    <source>
        <dbReference type="Proteomes" id="UP001205080"/>
    </source>
</evidence>
<comment type="caution">
    <text evidence="2">The sequence shown here is derived from an EMBL/GenBank/DDBJ whole genome shotgun (WGS) entry which is preliminary data.</text>
</comment>
<dbReference type="PANTHER" id="PTHR13504">
    <property type="entry name" value="FIDO DOMAIN-CONTAINING PROTEIN DDB_G0283145"/>
    <property type="match status" value="1"/>
</dbReference>
<dbReference type="InterPro" id="IPR040198">
    <property type="entry name" value="Fido_containing"/>
</dbReference>
<organism evidence="2 3">
    <name type="scientific">Corynebacterium pseudogenitalium</name>
    <dbReference type="NCBI Taxonomy" id="38303"/>
    <lineage>
        <taxon>Bacteria</taxon>
        <taxon>Bacillati</taxon>
        <taxon>Actinomycetota</taxon>
        <taxon>Actinomycetes</taxon>
        <taxon>Mycobacteriales</taxon>
        <taxon>Corynebacteriaceae</taxon>
        <taxon>Corynebacterium</taxon>
    </lineage>
</organism>
<feature type="domain" description="Fido" evidence="1">
    <location>
        <begin position="146"/>
        <end position="296"/>
    </location>
</feature>
<dbReference type="AlphaFoldDB" id="A0ABD4TTM2"/>
<dbReference type="SUPFAM" id="SSF140931">
    <property type="entry name" value="Fic-like"/>
    <property type="match status" value="1"/>
</dbReference>
<sequence length="413" mass="46963">MAYRPLKTVFHQHDAKTVDHEHRSRLQLPSTLRFSYPVGEHDLFVVVTRELATKMEQVWRNELALAELWINLPGAARHHYVYSLLIDEIQASNQIENIHSTRHEISEALEAARRNRGPGIARKRFQEMASAYMALFQSDEPVKLPNTLRSVRELYDSLLGDEIGEDDTLDGELFRKSPVSIYDYGSAEPVHRGATDEAEINQRVGTMLLIHDLYDGPELALAFIEHFMLEHTHPFYDGNGRFGRFLLALRLGNLLSTPTALSLSSGIMKEKSAYYAAFINAEHPMNRGEGTFFVESMVQTLLHAQEERLVFLTQKSDELRRLAEVCKAWKNDNPEDLTHYEQQTLFLLGQVHLLGPRSGASWDEIANYQERSKQTVRPALDSLEGRGFIERLSAKPLVVRLAEAGQTLLGLDS</sequence>
<dbReference type="InterPro" id="IPR036388">
    <property type="entry name" value="WH-like_DNA-bd_sf"/>
</dbReference>
<evidence type="ECO:0000259" key="1">
    <source>
        <dbReference type="PROSITE" id="PS51459"/>
    </source>
</evidence>
<reference evidence="2 3" key="1">
    <citation type="submission" date="2021-04" db="EMBL/GenBank/DDBJ databases">
        <title>Corynebacterium genitalium sp. nov. and Corynebacterium genitalium sp. nov., two new species of the genus Corynebacterium.</title>
        <authorList>
            <person name="Jaen-Luchoro D."/>
            <person name="Pinyeiro-Iglesias B."/>
            <person name="Al-Shaer S."/>
            <person name="Karlsson R."/>
            <person name="Gonzales-Siles L."/>
            <person name="Cardew S."/>
            <person name="Jensie-Markopolous S."/>
            <person name="Ohlen M."/>
            <person name="Inganas E."/>
            <person name="Moore E.R.B."/>
        </authorList>
    </citation>
    <scope>NUCLEOTIDE SEQUENCE [LARGE SCALE GENOMIC DNA]</scope>
    <source>
        <strain evidence="2 3">CCUG 55013</strain>
    </source>
</reference>
<dbReference type="PANTHER" id="PTHR13504:SF40">
    <property type="entry name" value="FIDO DOMAIN-CONTAINING PROTEIN"/>
    <property type="match status" value="1"/>
</dbReference>
<gene>
    <name evidence="2" type="ORF">KBX22_10310</name>
</gene>
<dbReference type="Gene3D" id="1.10.10.10">
    <property type="entry name" value="Winged helix-like DNA-binding domain superfamily/Winged helix DNA-binding domain"/>
    <property type="match status" value="1"/>
</dbReference>
<proteinExistence type="predicted"/>
<dbReference type="InterPro" id="IPR036390">
    <property type="entry name" value="WH_DNA-bd_sf"/>
</dbReference>
<name>A0ABD4TTM2_9CORY</name>
<dbReference type="Gene3D" id="1.10.3290.10">
    <property type="entry name" value="Fido-like domain"/>
    <property type="match status" value="1"/>
</dbReference>
<dbReference type="InterPro" id="IPR036597">
    <property type="entry name" value="Fido-like_dom_sf"/>
</dbReference>
<dbReference type="SUPFAM" id="SSF46785">
    <property type="entry name" value="Winged helix' DNA-binding domain"/>
    <property type="match status" value="1"/>
</dbReference>
<dbReference type="InterPro" id="IPR003812">
    <property type="entry name" value="Fido"/>
</dbReference>
<dbReference type="PROSITE" id="PS51459">
    <property type="entry name" value="FIDO"/>
    <property type="match status" value="1"/>
</dbReference>
<dbReference type="Proteomes" id="UP001205080">
    <property type="component" value="Unassembled WGS sequence"/>
</dbReference>
<dbReference type="Pfam" id="PF02661">
    <property type="entry name" value="Fic"/>
    <property type="match status" value="1"/>
</dbReference>
<dbReference type="EMBL" id="JAGPYW010000018">
    <property type="protein sequence ID" value="MCQ4615113.1"/>
    <property type="molecule type" value="Genomic_DNA"/>
</dbReference>
<protein>
    <submittedName>
        <fullName evidence="2">Fic family protein</fullName>
    </submittedName>
</protein>